<reference evidence="3 6" key="1">
    <citation type="journal article" date="2012" name="J. Bacteriol.">
        <title>Draft Genome Sequence of Turicella otitidis ATCC 51513, Isolated from Middle Ear Fluid from a Child with Otitis Media.</title>
        <authorList>
            <person name="Brinkrolf K."/>
            <person name="Schneider J."/>
            <person name="Knecht M."/>
            <person name="Ruckert C."/>
            <person name="Tauch A."/>
        </authorList>
    </citation>
    <scope>NUCLEOTIDE SEQUENCE [LARGE SCALE GENOMIC DNA]</scope>
    <source>
        <strain evidence="3 6">ATCC 51513</strain>
    </source>
</reference>
<name>I7L8U9_9CORY</name>
<evidence type="ECO:0000313" key="3">
    <source>
        <dbReference type="EMBL" id="CCI83402.1"/>
    </source>
</evidence>
<evidence type="ECO:0000256" key="1">
    <source>
        <dbReference type="SAM" id="MobiDB-lite"/>
    </source>
</evidence>
<dbReference type="HOGENOM" id="CLU_037716_2_0_11"/>
<feature type="region of interest" description="Disordered" evidence="1">
    <location>
        <begin position="182"/>
        <end position="260"/>
    </location>
</feature>
<dbReference type="Proteomes" id="UP000011016">
    <property type="component" value="Unassembled WGS sequence"/>
</dbReference>
<dbReference type="RefSeq" id="WP_004600739.1">
    <property type="nucleotide sequence ID" value="NZ_HF541866.1"/>
</dbReference>
<evidence type="ECO:0000256" key="2">
    <source>
        <dbReference type="SAM" id="SignalP"/>
    </source>
</evidence>
<proteinExistence type="predicted"/>
<dbReference type="Proteomes" id="UP000006078">
    <property type="component" value="Unassembled WGS sequence"/>
</dbReference>
<dbReference type="AlphaFoldDB" id="I7L8U9"/>
<protein>
    <submittedName>
        <fullName evidence="3">Putative secreted protein</fullName>
    </submittedName>
</protein>
<gene>
    <name evidence="3" type="ORF">BN46_0666</name>
    <name evidence="4" type="ORF">HMPREF9719_00849</name>
</gene>
<feature type="chain" id="PRO_5038286658" evidence="2">
    <location>
        <begin position="22"/>
        <end position="592"/>
    </location>
</feature>
<keyword evidence="2" id="KW-0732">Signal</keyword>
<evidence type="ECO:0000313" key="4">
    <source>
        <dbReference type="EMBL" id="EJZ82234.1"/>
    </source>
</evidence>
<reference evidence="4 5" key="2">
    <citation type="submission" date="2012-08" db="EMBL/GenBank/DDBJ databases">
        <title>The Genome Sequence of Turicella otitidis ATCC 51513.</title>
        <authorList>
            <consortium name="The Broad Institute Genome Sequencing Platform"/>
            <person name="Earl A."/>
            <person name="Ward D."/>
            <person name="Feldgarden M."/>
            <person name="Gevers D."/>
            <person name="Huys G."/>
            <person name="Walker B."/>
            <person name="Young S.K."/>
            <person name="Zeng Q."/>
            <person name="Gargeya S."/>
            <person name="Fitzgerald M."/>
            <person name="Haas B."/>
            <person name="Abouelleil A."/>
            <person name="Alvarado L."/>
            <person name="Arachchi H.M."/>
            <person name="Berlin A.M."/>
            <person name="Chapman S.B."/>
            <person name="Goldberg J."/>
            <person name="Griggs A."/>
            <person name="Gujja S."/>
            <person name="Hansen M."/>
            <person name="Howarth C."/>
            <person name="Imamovic A."/>
            <person name="Larimer J."/>
            <person name="McCowen C."/>
            <person name="Montmayeur A."/>
            <person name="Murphy C."/>
            <person name="Neiman D."/>
            <person name="Pearson M."/>
            <person name="Priest M."/>
            <person name="Roberts A."/>
            <person name="Saif S."/>
            <person name="Shea T."/>
            <person name="Sisk P."/>
            <person name="Sykes S."/>
            <person name="Wortman J."/>
            <person name="Nusbaum C."/>
            <person name="Birren B."/>
        </authorList>
    </citation>
    <scope>NUCLEOTIDE SEQUENCE [LARGE SCALE GENOMIC DNA]</scope>
    <source>
        <strain evidence="4 5">ATCC 51513</strain>
    </source>
</reference>
<dbReference type="PROSITE" id="PS51257">
    <property type="entry name" value="PROKAR_LIPOPROTEIN"/>
    <property type="match status" value="1"/>
</dbReference>
<comment type="caution">
    <text evidence="3">The sequence shown here is derived from an EMBL/GenBank/DDBJ whole genome shotgun (WGS) entry which is preliminary data.</text>
</comment>
<feature type="region of interest" description="Disordered" evidence="1">
    <location>
        <begin position="24"/>
        <end position="67"/>
    </location>
</feature>
<evidence type="ECO:0000313" key="6">
    <source>
        <dbReference type="Proteomes" id="UP000011016"/>
    </source>
</evidence>
<dbReference type="eggNOG" id="COG3266">
    <property type="taxonomic scope" value="Bacteria"/>
</dbReference>
<dbReference type="STRING" id="29321.AAV33_06080"/>
<dbReference type="EMBL" id="AHAE01000037">
    <property type="protein sequence ID" value="EJZ82234.1"/>
    <property type="molecule type" value="Genomic_DNA"/>
</dbReference>
<feature type="signal peptide" evidence="2">
    <location>
        <begin position="1"/>
        <end position="21"/>
    </location>
</feature>
<feature type="compositionally biased region" description="Acidic residues" evidence="1">
    <location>
        <begin position="205"/>
        <end position="217"/>
    </location>
</feature>
<feature type="compositionally biased region" description="Low complexity" evidence="1">
    <location>
        <begin position="218"/>
        <end position="240"/>
    </location>
</feature>
<dbReference type="EMBL" id="CAJZ01000100">
    <property type="protein sequence ID" value="CCI83402.1"/>
    <property type="molecule type" value="Genomic_DNA"/>
</dbReference>
<evidence type="ECO:0000313" key="5">
    <source>
        <dbReference type="Proteomes" id="UP000006078"/>
    </source>
</evidence>
<keyword evidence="5" id="KW-1185">Reference proteome</keyword>
<sequence>MPLKRLAALGGAAALAATTLAACDSGEQEGTDDGANAAGSIEEAAAANRSRQVDERFGETPKVLADNDHSGVASSELYFEDSETAIVTGPTLAEQLRGASIAVAAHAPVFRLSEGVESDIAAEIDRLGAGKVLLVGDADIDLGDDVETIEDPGTAEGLTSLTSLQFEERVVSDQGDIAEAVAGLDGQDPQWIRPSWEGLPGQPAPEDEYGAGEESESAESSSPSSAESASASEGEPGEGSFPVQSARDGDAGPITVSHPGSTIADIANARAWGAPVRHLDFPDPRIDEDATKAVAGLSDGPLIALGSEFGTDTSLGRAIELAEDPGEELPGGGHLVFPGRRMIALYGHPSGGALGVMGEQGPEESVQRVRELISQYEQFESEEPIIPAFEIITTIASSEPGPEGKYTNYTEAEELEPYIDAVVDAGGYAVLDLQPGKASFLEQAKAYEDLLKRPNVGLALDPEWRLEDGQEPAAQVGHTTAAEINEVADWLAEFVYENDLPQKAFVVHQFQMQMIRDREDVNTHHPELAYVLHADGHGVPEEKYGTWHAIQEDLDPHWFLAWKNFIDEDQPMFTPEQTYNDVSPRPWFVSYQ</sequence>
<dbReference type="OrthoDB" id="9812120at2"/>
<feature type="compositionally biased region" description="Low complexity" evidence="1">
    <location>
        <begin position="34"/>
        <end position="48"/>
    </location>
</feature>
<organism evidence="3 6">
    <name type="scientific">Corynebacterium otitidis ATCC 51513</name>
    <dbReference type="NCBI Taxonomy" id="883169"/>
    <lineage>
        <taxon>Bacteria</taxon>
        <taxon>Bacillati</taxon>
        <taxon>Actinomycetota</taxon>
        <taxon>Actinomycetes</taxon>
        <taxon>Mycobacteriales</taxon>
        <taxon>Corynebacteriaceae</taxon>
        <taxon>Corynebacterium</taxon>
    </lineage>
</organism>
<feature type="compositionally biased region" description="Basic and acidic residues" evidence="1">
    <location>
        <begin position="51"/>
        <end position="67"/>
    </location>
</feature>
<dbReference type="PATRIC" id="fig|883169.3.peg.816"/>
<accession>I7L8U9</accession>